<feature type="region of interest" description="Disordered" evidence="2">
    <location>
        <begin position="262"/>
        <end position="283"/>
    </location>
</feature>
<dbReference type="SUPFAM" id="SSF48371">
    <property type="entry name" value="ARM repeat"/>
    <property type="match status" value="1"/>
</dbReference>
<evidence type="ECO:0000256" key="2">
    <source>
        <dbReference type="SAM" id="MobiDB-lite"/>
    </source>
</evidence>
<keyword evidence="4" id="KW-1185">Reference proteome</keyword>
<dbReference type="InterPro" id="IPR016024">
    <property type="entry name" value="ARM-type_fold"/>
</dbReference>
<reference evidence="3" key="1">
    <citation type="submission" date="2020-10" db="EMBL/GenBank/DDBJ databases">
        <title>Genome Sequence of Monilinia vaccinii-corymbosi Sheds Light on Mummy Berry Disease Infection of Blueberry and Mating Type.</title>
        <authorList>
            <person name="Yow A.G."/>
            <person name="Zhang Y."/>
            <person name="Bansal K."/>
            <person name="Eacker S.M."/>
            <person name="Sullivan S."/>
            <person name="Liachko I."/>
            <person name="Cubeta M.A."/>
            <person name="Rollins J.A."/>
            <person name="Ashrafi H."/>
        </authorList>
    </citation>
    <scope>NUCLEOTIDE SEQUENCE</scope>
    <source>
        <strain evidence="3">RL-1</strain>
    </source>
</reference>
<feature type="region of interest" description="Disordered" evidence="2">
    <location>
        <begin position="405"/>
        <end position="520"/>
    </location>
</feature>
<feature type="compositionally biased region" description="Polar residues" evidence="2">
    <location>
        <begin position="272"/>
        <end position="283"/>
    </location>
</feature>
<accession>A0A8A3P6T3</accession>
<feature type="coiled-coil region" evidence="1">
    <location>
        <begin position="91"/>
        <end position="136"/>
    </location>
</feature>
<organism evidence="3 4">
    <name type="scientific">Monilinia vaccinii-corymbosi</name>
    <dbReference type="NCBI Taxonomy" id="61207"/>
    <lineage>
        <taxon>Eukaryota</taxon>
        <taxon>Fungi</taxon>
        <taxon>Dikarya</taxon>
        <taxon>Ascomycota</taxon>
        <taxon>Pezizomycotina</taxon>
        <taxon>Leotiomycetes</taxon>
        <taxon>Helotiales</taxon>
        <taxon>Sclerotiniaceae</taxon>
        <taxon>Monilinia</taxon>
    </lineage>
</organism>
<proteinExistence type="predicted"/>
<protein>
    <submittedName>
        <fullName evidence="3">Uncharacterized protein</fullName>
    </submittedName>
</protein>
<sequence length="520" mass="59427">MFSIINSVKVSFSTIPRPNPDGVLGHILASFLETDPFLMGICVGTIILYAILVLKDFVFQGERPSPIPSPAPARSNFDDKAFFLWISKRYEGKVKEKVEEAKRNVDKANEIFEKAKKNVEEVNKDFEKTKEDSEKIKKWIEKVIKGINNPTEYKKSTSVKEDVAGEKDFPSNPIATLPEMIRLSYFLSADVQDVRFKLIANRSEPFKVHWTQAQCQQRSNEMLREEWAKEPGLTYEGWCKKNGWIEAMTLYLAHTEDIKEETNNETNDGENISAQSMDQSTTIGSERFDTEKVLAERITQRNIPTEEAINPSTQSEIQSPTQNSKEEISLLFAEALNIVSDIKIGGGTFQQFFADTFFQRGDWMGEKWVYKRLKEWSNRVDYFPTTEDEKRALEVWKKCALKIKGKKSDDEEEDDEDDEDEDEEDDDDDDDDHDSDDEEDEDDDADDEDDDEDEDEDDDDDDDGDVADAASTDDEGYEATDEVEDDTPENSITHDSDGYYTEDEDSGIDCSADIDGTWEG</sequence>
<name>A0A8A3P6T3_9HELO</name>
<dbReference type="Proteomes" id="UP000672032">
    <property type="component" value="Chromosome 2"/>
</dbReference>
<evidence type="ECO:0000313" key="4">
    <source>
        <dbReference type="Proteomes" id="UP000672032"/>
    </source>
</evidence>
<feature type="compositionally biased region" description="Acidic residues" evidence="2">
    <location>
        <begin position="410"/>
        <end position="488"/>
    </location>
</feature>
<gene>
    <name evidence="3" type="ORF">DSL72_000744</name>
</gene>
<evidence type="ECO:0000256" key="1">
    <source>
        <dbReference type="SAM" id="Coils"/>
    </source>
</evidence>
<keyword evidence="1" id="KW-0175">Coiled coil</keyword>
<dbReference type="AlphaFoldDB" id="A0A8A3P6T3"/>
<evidence type="ECO:0000313" key="3">
    <source>
        <dbReference type="EMBL" id="QSZ31181.1"/>
    </source>
</evidence>
<dbReference type="EMBL" id="CP063406">
    <property type="protein sequence ID" value="QSZ31181.1"/>
    <property type="molecule type" value="Genomic_DNA"/>
</dbReference>